<evidence type="ECO:0000259" key="7">
    <source>
        <dbReference type="Pfam" id="PF14322"/>
    </source>
</evidence>
<accession>A0ABS3YYK6</accession>
<keyword evidence="9" id="KW-1185">Reference proteome</keyword>
<evidence type="ECO:0000256" key="2">
    <source>
        <dbReference type="ARBA" id="ARBA00006275"/>
    </source>
</evidence>
<evidence type="ECO:0000313" key="9">
    <source>
        <dbReference type="Proteomes" id="UP000677244"/>
    </source>
</evidence>
<keyword evidence="3" id="KW-0732">Signal</keyword>
<evidence type="ECO:0000256" key="5">
    <source>
        <dbReference type="ARBA" id="ARBA00023237"/>
    </source>
</evidence>
<dbReference type="InterPro" id="IPR012944">
    <property type="entry name" value="SusD_RagB_dom"/>
</dbReference>
<name>A0ABS3YYK6_9BACT</name>
<dbReference type="Pfam" id="PF14322">
    <property type="entry name" value="SusD-like_3"/>
    <property type="match status" value="1"/>
</dbReference>
<dbReference type="EMBL" id="JAGHKO010000005">
    <property type="protein sequence ID" value="MBO9202968.1"/>
    <property type="molecule type" value="Genomic_DNA"/>
</dbReference>
<evidence type="ECO:0000313" key="8">
    <source>
        <dbReference type="EMBL" id="MBO9202968.1"/>
    </source>
</evidence>
<comment type="similarity">
    <text evidence="2">Belongs to the SusD family.</text>
</comment>
<dbReference type="Gene3D" id="1.25.40.390">
    <property type="match status" value="1"/>
</dbReference>
<keyword evidence="5" id="KW-0998">Cell outer membrane</keyword>
<dbReference type="SUPFAM" id="SSF48452">
    <property type="entry name" value="TPR-like"/>
    <property type="match status" value="1"/>
</dbReference>
<organism evidence="8 9">
    <name type="scientific">Niastella soli</name>
    <dbReference type="NCBI Taxonomy" id="2821487"/>
    <lineage>
        <taxon>Bacteria</taxon>
        <taxon>Pseudomonadati</taxon>
        <taxon>Bacteroidota</taxon>
        <taxon>Chitinophagia</taxon>
        <taxon>Chitinophagales</taxon>
        <taxon>Chitinophagaceae</taxon>
        <taxon>Niastella</taxon>
    </lineage>
</organism>
<evidence type="ECO:0000259" key="6">
    <source>
        <dbReference type="Pfam" id="PF07980"/>
    </source>
</evidence>
<dbReference type="PROSITE" id="PS51257">
    <property type="entry name" value="PROKAR_LIPOPROTEIN"/>
    <property type="match status" value="1"/>
</dbReference>
<dbReference type="InterPro" id="IPR011990">
    <property type="entry name" value="TPR-like_helical_dom_sf"/>
</dbReference>
<protein>
    <submittedName>
        <fullName evidence="8">RagB/SusD family nutrient uptake outer membrane protein</fullName>
    </submittedName>
</protein>
<comment type="subcellular location">
    <subcellularLocation>
        <location evidence="1">Cell outer membrane</location>
    </subcellularLocation>
</comment>
<dbReference type="InterPro" id="IPR033985">
    <property type="entry name" value="SusD-like_N"/>
</dbReference>
<dbReference type="Proteomes" id="UP000677244">
    <property type="component" value="Unassembled WGS sequence"/>
</dbReference>
<reference evidence="8 9" key="1">
    <citation type="submission" date="2021-03" db="EMBL/GenBank/DDBJ databases">
        <title>Assistant Professor.</title>
        <authorList>
            <person name="Huq M.A."/>
        </authorList>
    </citation>
    <scope>NUCLEOTIDE SEQUENCE [LARGE SCALE GENOMIC DNA]</scope>
    <source>
        <strain evidence="8 9">MAH-29</strain>
    </source>
</reference>
<feature type="domain" description="RagB/SusD" evidence="6">
    <location>
        <begin position="352"/>
        <end position="455"/>
    </location>
</feature>
<comment type="caution">
    <text evidence="8">The sequence shown here is derived from an EMBL/GenBank/DDBJ whole genome shotgun (WGS) entry which is preliminary data.</text>
</comment>
<proteinExistence type="inferred from homology"/>
<sequence>MKNFILFTIVVLTLSSCKKWLDVSPVSQVSAEELFKTAEGFEEALSGVYTSCTNMNLYGFELTGGLPDVLAQNYTMTSGYDFLHYEKSAVYNYNDRYFVAKKDTIWSGLYNGIANCNLLLENIEKRGGVLTADRRQLIKGEALALRGYLHFDLLRLFAPSYKSNPGASLIPYVTSFSNKVTKTSTVTEVLTNIVNDLTQAKELLRTVDPIMSGYKVGYNTDVPSTEESSQSLFLQNRRHRMNYYAVCGELARVNLYLEKKTDALNNAMEVINSNVFPWTAAADFQNSKLDQKDRILYKELLFAWYAPNMKDTLSTRFNVDLKGLVTEKNTGSLLYEVKGAGADDRRFKEWYKEVSGASSFDWYLLQKYQRDPDNNRHYLVMPALRLSEMYYIAAECTYETNPTKGVELLQAVRAARGITKALTVASQEEMFQELVKEARKEFFGEGQIFYMYKRLNRSIVNFAGGNVPPSDKVFVWPLPVNETEFGNH</sequence>
<gene>
    <name evidence="8" type="ORF">J7I42_21940</name>
</gene>
<dbReference type="Pfam" id="PF07980">
    <property type="entry name" value="SusD_RagB"/>
    <property type="match status" value="1"/>
</dbReference>
<keyword evidence="4" id="KW-0472">Membrane</keyword>
<feature type="domain" description="SusD-like N-terminal" evidence="7">
    <location>
        <begin position="19"/>
        <end position="204"/>
    </location>
</feature>
<evidence type="ECO:0000256" key="4">
    <source>
        <dbReference type="ARBA" id="ARBA00023136"/>
    </source>
</evidence>
<dbReference type="RefSeq" id="WP_209141025.1">
    <property type="nucleotide sequence ID" value="NZ_JAGHKO010000005.1"/>
</dbReference>
<evidence type="ECO:0000256" key="3">
    <source>
        <dbReference type="ARBA" id="ARBA00022729"/>
    </source>
</evidence>
<evidence type="ECO:0000256" key="1">
    <source>
        <dbReference type="ARBA" id="ARBA00004442"/>
    </source>
</evidence>